<evidence type="ECO:0000256" key="5">
    <source>
        <dbReference type="SAM" id="Phobius"/>
    </source>
</evidence>
<evidence type="ECO:0000313" key="7">
    <source>
        <dbReference type="EMBL" id="MBC3931516.1"/>
    </source>
</evidence>
<keyword evidence="4 5" id="KW-0472">Membrane</keyword>
<keyword evidence="8" id="KW-1185">Reference proteome</keyword>
<keyword evidence="2 5" id="KW-0812">Transmembrane</keyword>
<evidence type="ECO:0000256" key="1">
    <source>
        <dbReference type="ARBA" id="ARBA00004370"/>
    </source>
</evidence>
<dbReference type="Pfam" id="PF04116">
    <property type="entry name" value="FA_hydroxylase"/>
    <property type="match status" value="1"/>
</dbReference>
<name>A0ABR7A3P4_9BURK</name>
<protein>
    <submittedName>
        <fullName evidence="7">Sterol desaturase family protein</fullName>
    </submittedName>
</protein>
<evidence type="ECO:0000313" key="8">
    <source>
        <dbReference type="Proteomes" id="UP000654304"/>
    </source>
</evidence>
<evidence type="ECO:0000256" key="2">
    <source>
        <dbReference type="ARBA" id="ARBA00022692"/>
    </source>
</evidence>
<feature type="transmembrane region" description="Helical" evidence="5">
    <location>
        <begin position="72"/>
        <end position="92"/>
    </location>
</feature>
<comment type="caution">
    <text evidence="7">The sequence shown here is derived from an EMBL/GenBank/DDBJ whole genome shotgun (WGS) entry which is preliminary data.</text>
</comment>
<feature type="transmembrane region" description="Helical" evidence="5">
    <location>
        <begin position="37"/>
        <end position="60"/>
    </location>
</feature>
<organism evidence="7 8">
    <name type="scientific">Undibacterium curvum</name>
    <dbReference type="NCBI Taxonomy" id="2762294"/>
    <lineage>
        <taxon>Bacteria</taxon>
        <taxon>Pseudomonadati</taxon>
        <taxon>Pseudomonadota</taxon>
        <taxon>Betaproteobacteria</taxon>
        <taxon>Burkholderiales</taxon>
        <taxon>Oxalobacteraceae</taxon>
        <taxon>Undibacterium</taxon>
    </lineage>
</organism>
<evidence type="ECO:0000259" key="6">
    <source>
        <dbReference type="Pfam" id="PF04116"/>
    </source>
</evidence>
<dbReference type="RefSeq" id="WP_186903256.1">
    <property type="nucleotide sequence ID" value="NZ_JACOGD010000003.1"/>
</dbReference>
<dbReference type="Proteomes" id="UP000654304">
    <property type="component" value="Unassembled WGS sequence"/>
</dbReference>
<sequence>MEWFAYPALSLVLVALFTREVIAPASGNPCDKRWQYMALSMGLLTMCVTLATGYVFGAEIRQYALLPLADKLAAPVLGFLSFLTNSFIFYWWHRATHASDFLWRHVHQLHHSARRIESLTAFFAHPLDTACATLISCLSSYLLFGATEMGAAWALLFTGVFDLYLHADRSSPPWLGYLIQRPEMHRVHHAYGHHAQNYGLPVWDMLFGTWHNPTVQVERCGFDDEKSDNICAMLRGVDVHRLP</sequence>
<keyword evidence="3 5" id="KW-1133">Transmembrane helix</keyword>
<dbReference type="PANTHER" id="PTHR11863">
    <property type="entry name" value="STEROL DESATURASE"/>
    <property type="match status" value="1"/>
</dbReference>
<dbReference type="InterPro" id="IPR050307">
    <property type="entry name" value="Sterol_Desaturase_Related"/>
</dbReference>
<gene>
    <name evidence="7" type="ORF">H8K43_07540</name>
</gene>
<dbReference type="InterPro" id="IPR006694">
    <property type="entry name" value="Fatty_acid_hydroxylase"/>
</dbReference>
<proteinExistence type="predicted"/>
<accession>A0ABR7A3P4</accession>
<dbReference type="EMBL" id="JACOGD010000003">
    <property type="protein sequence ID" value="MBC3931516.1"/>
    <property type="molecule type" value="Genomic_DNA"/>
</dbReference>
<reference evidence="7 8" key="1">
    <citation type="submission" date="2020-08" db="EMBL/GenBank/DDBJ databases">
        <title>Novel species isolated from subtropical streams in China.</title>
        <authorList>
            <person name="Lu H."/>
        </authorList>
    </citation>
    <scope>NUCLEOTIDE SEQUENCE [LARGE SCALE GENOMIC DNA]</scope>
    <source>
        <strain evidence="7 8">CY22W</strain>
    </source>
</reference>
<feature type="domain" description="Fatty acid hydroxylase" evidence="6">
    <location>
        <begin position="80"/>
        <end position="209"/>
    </location>
</feature>
<evidence type="ECO:0000256" key="4">
    <source>
        <dbReference type="ARBA" id="ARBA00023136"/>
    </source>
</evidence>
<comment type="subcellular location">
    <subcellularLocation>
        <location evidence="1">Membrane</location>
    </subcellularLocation>
</comment>
<evidence type="ECO:0000256" key="3">
    <source>
        <dbReference type="ARBA" id="ARBA00022989"/>
    </source>
</evidence>